<dbReference type="GeneID" id="116306923"/>
<dbReference type="RefSeq" id="XP_031572920.1">
    <property type="nucleotide sequence ID" value="XM_031717060.1"/>
</dbReference>
<proteinExistence type="predicted"/>
<feature type="region of interest" description="Disordered" evidence="1">
    <location>
        <begin position="1"/>
        <end position="21"/>
    </location>
</feature>
<dbReference type="InParanoid" id="A0A6P8J6J1"/>
<name>A0A6P8J6J1_ACTTE</name>
<accession>A0A6P8J6J1</accession>
<dbReference type="KEGG" id="aten:116306923"/>
<gene>
    <name evidence="3" type="primary">LOC116306923</name>
</gene>
<dbReference type="OrthoDB" id="5977165at2759"/>
<evidence type="ECO:0000256" key="1">
    <source>
        <dbReference type="SAM" id="MobiDB-lite"/>
    </source>
</evidence>
<reference evidence="3" key="1">
    <citation type="submission" date="2025-08" db="UniProtKB">
        <authorList>
            <consortium name="RefSeq"/>
        </authorList>
    </citation>
    <scope>IDENTIFICATION</scope>
    <source>
        <tissue evidence="3">Tentacle</tissue>
    </source>
</reference>
<evidence type="ECO:0000313" key="2">
    <source>
        <dbReference type="Proteomes" id="UP000515163"/>
    </source>
</evidence>
<evidence type="ECO:0000313" key="3">
    <source>
        <dbReference type="RefSeq" id="XP_031572920.1"/>
    </source>
</evidence>
<protein>
    <submittedName>
        <fullName evidence="3">Uncharacterized protein LOC116306923</fullName>
    </submittedName>
</protein>
<keyword evidence="2" id="KW-1185">Reference proteome</keyword>
<organism evidence="2 3">
    <name type="scientific">Actinia tenebrosa</name>
    <name type="common">Australian red waratah sea anemone</name>
    <dbReference type="NCBI Taxonomy" id="6105"/>
    <lineage>
        <taxon>Eukaryota</taxon>
        <taxon>Metazoa</taxon>
        <taxon>Cnidaria</taxon>
        <taxon>Anthozoa</taxon>
        <taxon>Hexacorallia</taxon>
        <taxon>Actiniaria</taxon>
        <taxon>Actiniidae</taxon>
        <taxon>Actinia</taxon>
    </lineage>
</organism>
<dbReference type="AlphaFoldDB" id="A0A6P8J6J1"/>
<dbReference type="Proteomes" id="UP000515163">
    <property type="component" value="Unplaced"/>
</dbReference>
<sequence>MKEKMESEEEKNANENEAKIEEPQGNLLWRISGGVYNKAATVAGGVGWIAGSAISTTCSAVSTVGGYAITPFRKEPKHKSD</sequence>